<proteinExistence type="predicted"/>
<dbReference type="EMBL" id="CP002542">
    <property type="protein sequence ID" value="AEA43618.1"/>
    <property type="molecule type" value="Genomic_DNA"/>
</dbReference>
<gene>
    <name evidence="1" type="ordered locus">Fluta_1626</name>
</gene>
<evidence type="ECO:0008006" key="3">
    <source>
        <dbReference type="Google" id="ProtNLM"/>
    </source>
</evidence>
<protein>
    <recommendedName>
        <fullName evidence="3">DUF4382 domain-containing protein</fullName>
    </recommendedName>
</protein>
<keyword evidence="2" id="KW-1185">Reference proteome</keyword>
<accession>F2IFZ7</accession>
<evidence type="ECO:0000313" key="1">
    <source>
        <dbReference type="EMBL" id="AEA43618.1"/>
    </source>
</evidence>
<reference evidence="2" key="2">
    <citation type="submission" date="2011-02" db="EMBL/GenBank/DDBJ databases">
        <title>The complete genome of Fluviicola taffensis DSM 16823.</title>
        <authorList>
            <consortium name="US DOE Joint Genome Institute (JGI-PGF)"/>
            <person name="Lucas S."/>
            <person name="Copeland A."/>
            <person name="Lapidus A."/>
            <person name="Bruce D."/>
            <person name="Goodwin L."/>
            <person name="Pitluck S."/>
            <person name="Kyrpides N."/>
            <person name="Mavromatis K."/>
            <person name="Ivanova N."/>
            <person name="Mikhailova N."/>
            <person name="Pagani I."/>
            <person name="Chertkov O."/>
            <person name="Detter J.C."/>
            <person name="Han C."/>
            <person name="Tapia R."/>
            <person name="Land M."/>
            <person name="Hauser L."/>
            <person name="Markowitz V."/>
            <person name="Cheng J.-F."/>
            <person name="Hugenholtz P."/>
            <person name="Woyke T."/>
            <person name="Wu D."/>
            <person name="Tindall B."/>
            <person name="Pomrenke H.G."/>
            <person name="Brambilla E."/>
            <person name="Klenk H.-P."/>
            <person name="Eisen J.A."/>
        </authorList>
    </citation>
    <scope>NUCLEOTIDE SEQUENCE [LARGE SCALE GENOMIC DNA]</scope>
    <source>
        <strain evidence="2">DSM 16823 / RW262 / RW262</strain>
    </source>
</reference>
<dbReference type="RefSeq" id="WP_013686389.1">
    <property type="nucleotide sequence ID" value="NC_015321.1"/>
</dbReference>
<dbReference type="PROSITE" id="PS51257">
    <property type="entry name" value="PROKAR_LIPOPROTEIN"/>
    <property type="match status" value="1"/>
</dbReference>
<sequence precursor="true">MRLITLSLVALGFLVGSCSSEPPVTIKKGQESAFDGQKITVDFKASTVLVNEEEQQTLVAPEGKIYLLVDVKAANGDYFASLMDGETELEKVDFLVSGPFVRDLDITTSPDKSDLYLVDIANSKLSIKIKSYGDASASLEVGTLKDEATVKVSDRMKSFLNEFTDGSGILKAAKNYVKEGVNPYDITTENGEAILGDPATAGLSITNIKADGTYVCSAEQWYETIEVTWDGDYISKIIVTVE</sequence>
<dbReference type="KEGG" id="fte:Fluta_1626"/>
<dbReference type="AlphaFoldDB" id="F2IFZ7"/>
<dbReference type="STRING" id="755732.Fluta_1626"/>
<dbReference type="OrthoDB" id="9553356at2"/>
<dbReference type="HOGENOM" id="CLU_1145863_0_0_10"/>
<evidence type="ECO:0000313" key="2">
    <source>
        <dbReference type="Proteomes" id="UP000007463"/>
    </source>
</evidence>
<dbReference type="Proteomes" id="UP000007463">
    <property type="component" value="Chromosome"/>
</dbReference>
<reference evidence="1 2" key="1">
    <citation type="journal article" date="2011" name="Stand. Genomic Sci.">
        <title>Complete genome sequence of the gliding freshwater bacterium Fluviicola taffensis type strain (RW262).</title>
        <authorList>
            <person name="Woyke T."/>
            <person name="Chertkov O."/>
            <person name="Lapidus A."/>
            <person name="Nolan M."/>
            <person name="Lucas S."/>
            <person name="Del Rio T.G."/>
            <person name="Tice H."/>
            <person name="Cheng J.F."/>
            <person name="Tapia R."/>
            <person name="Han C."/>
            <person name="Goodwin L."/>
            <person name="Pitluck S."/>
            <person name="Liolios K."/>
            <person name="Pagani I."/>
            <person name="Ivanova N."/>
            <person name="Huntemann M."/>
            <person name="Mavromatis K."/>
            <person name="Mikhailova N."/>
            <person name="Pati A."/>
            <person name="Chen A."/>
            <person name="Palaniappan K."/>
            <person name="Land M."/>
            <person name="Hauser L."/>
            <person name="Brambilla E.M."/>
            <person name="Rohde M."/>
            <person name="Mwirichia R."/>
            <person name="Sikorski J."/>
            <person name="Tindall B.J."/>
            <person name="Goker M."/>
            <person name="Bristow J."/>
            <person name="Eisen J.A."/>
            <person name="Markowitz V."/>
            <person name="Hugenholtz P."/>
            <person name="Klenk H.P."/>
            <person name="Kyrpides N.C."/>
        </authorList>
    </citation>
    <scope>NUCLEOTIDE SEQUENCE [LARGE SCALE GENOMIC DNA]</scope>
    <source>
        <strain evidence="2">DSM 16823 / RW262 / RW262</strain>
    </source>
</reference>
<name>F2IFZ7_FLUTR</name>
<organism evidence="1 2">
    <name type="scientific">Fluviicola taffensis (strain DSM 16823 / NCIMB 13979 / RW262)</name>
    <dbReference type="NCBI Taxonomy" id="755732"/>
    <lineage>
        <taxon>Bacteria</taxon>
        <taxon>Pseudomonadati</taxon>
        <taxon>Bacteroidota</taxon>
        <taxon>Flavobacteriia</taxon>
        <taxon>Flavobacteriales</taxon>
        <taxon>Crocinitomicaceae</taxon>
        <taxon>Fluviicola</taxon>
    </lineage>
</organism>